<sequence>MSLLLEPKKAKMEKCDTFDRSNAWREFGISNSHSPFLHAERLNIAKWKSSPPPKSRNPHYCIVIAQRCCIYHVKLRQQKIMKEINASNVFAELWDSTNTQYLPTFSVF</sequence>
<reference evidence="1 2" key="1">
    <citation type="submission" date="2023-08" db="EMBL/GenBank/DDBJ databases">
        <title>A Necator americanus chromosomal reference genome.</title>
        <authorList>
            <person name="Ilik V."/>
            <person name="Petrzelkova K.J."/>
            <person name="Pardy F."/>
            <person name="Fuh T."/>
            <person name="Niatou-Singa F.S."/>
            <person name="Gouil Q."/>
            <person name="Baker L."/>
            <person name="Ritchie M.E."/>
            <person name="Jex A.R."/>
            <person name="Gazzola D."/>
            <person name="Li H."/>
            <person name="Toshio Fujiwara R."/>
            <person name="Zhan B."/>
            <person name="Aroian R.V."/>
            <person name="Pafco B."/>
            <person name="Schwarz E.M."/>
        </authorList>
    </citation>
    <scope>NUCLEOTIDE SEQUENCE [LARGE SCALE GENOMIC DNA]</scope>
    <source>
        <strain evidence="1 2">Aroian</strain>
        <tissue evidence="1">Whole animal</tissue>
    </source>
</reference>
<proteinExistence type="predicted"/>
<keyword evidence="2" id="KW-1185">Reference proteome</keyword>
<organism evidence="1 2">
    <name type="scientific">Necator americanus</name>
    <name type="common">Human hookworm</name>
    <dbReference type="NCBI Taxonomy" id="51031"/>
    <lineage>
        <taxon>Eukaryota</taxon>
        <taxon>Metazoa</taxon>
        <taxon>Ecdysozoa</taxon>
        <taxon>Nematoda</taxon>
        <taxon>Chromadorea</taxon>
        <taxon>Rhabditida</taxon>
        <taxon>Rhabditina</taxon>
        <taxon>Rhabditomorpha</taxon>
        <taxon>Strongyloidea</taxon>
        <taxon>Ancylostomatidae</taxon>
        <taxon>Bunostominae</taxon>
        <taxon>Necator</taxon>
    </lineage>
</organism>
<comment type="caution">
    <text evidence="1">The sequence shown here is derived from an EMBL/GenBank/DDBJ whole genome shotgun (WGS) entry which is preliminary data.</text>
</comment>
<name>A0ABR1EWA1_NECAM</name>
<gene>
    <name evidence="1" type="primary">Necator_chrX.g26452</name>
    <name evidence="1" type="ORF">RB195_026285</name>
</gene>
<evidence type="ECO:0000313" key="1">
    <source>
        <dbReference type="EMBL" id="KAK6766926.1"/>
    </source>
</evidence>
<protein>
    <submittedName>
        <fullName evidence="1">Uncharacterized protein</fullName>
    </submittedName>
</protein>
<evidence type="ECO:0000313" key="2">
    <source>
        <dbReference type="Proteomes" id="UP001303046"/>
    </source>
</evidence>
<dbReference type="Proteomes" id="UP001303046">
    <property type="component" value="Unassembled WGS sequence"/>
</dbReference>
<accession>A0ABR1EWA1</accession>
<dbReference type="EMBL" id="JAVFWL010000006">
    <property type="protein sequence ID" value="KAK6766926.1"/>
    <property type="molecule type" value="Genomic_DNA"/>
</dbReference>